<evidence type="ECO:0000313" key="7">
    <source>
        <dbReference type="EMBL" id="GAA5157299.1"/>
    </source>
</evidence>
<evidence type="ECO:0000256" key="4">
    <source>
        <dbReference type="ARBA" id="ARBA00022989"/>
    </source>
</evidence>
<evidence type="ECO:0000256" key="6">
    <source>
        <dbReference type="SAM" id="Phobius"/>
    </source>
</evidence>
<feature type="transmembrane region" description="Helical" evidence="6">
    <location>
        <begin position="187"/>
        <end position="207"/>
    </location>
</feature>
<proteinExistence type="predicted"/>
<dbReference type="InterPro" id="IPR036259">
    <property type="entry name" value="MFS_trans_sf"/>
</dbReference>
<dbReference type="InterPro" id="IPR011701">
    <property type="entry name" value="MFS"/>
</dbReference>
<dbReference type="Pfam" id="PF07690">
    <property type="entry name" value="MFS_1"/>
    <property type="match status" value="1"/>
</dbReference>
<organism evidence="7 8">
    <name type="scientific">Viridibacterium curvum</name>
    <dbReference type="NCBI Taxonomy" id="1101404"/>
    <lineage>
        <taxon>Bacteria</taxon>
        <taxon>Pseudomonadati</taxon>
        <taxon>Pseudomonadota</taxon>
        <taxon>Betaproteobacteria</taxon>
        <taxon>Rhodocyclales</taxon>
        <taxon>Rhodocyclaceae</taxon>
        <taxon>Viridibacterium</taxon>
    </lineage>
</organism>
<evidence type="ECO:0000313" key="8">
    <source>
        <dbReference type="Proteomes" id="UP001500547"/>
    </source>
</evidence>
<feature type="transmembrane region" description="Helical" evidence="6">
    <location>
        <begin position="372"/>
        <end position="391"/>
    </location>
</feature>
<dbReference type="CDD" id="cd06173">
    <property type="entry name" value="MFS_MefA_like"/>
    <property type="match status" value="1"/>
</dbReference>
<gene>
    <name evidence="7" type="ORF">GCM10025770_00330</name>
</gene>
<feature type="transmembrane region" description="Helical" evidence="6">
    <location>
        <begin position="270"/>
        <end position="291"/>
    </location>
</feature>
<dbReference type="PANTHER" id="PTHR23513">
    <property type="entry name" value="INTEGRAL MEMBRANE EFFLUX PROTEIN-RELATED"/>
    <property type="match status" value="1"/>
</dbReference>
<dbReference type="SUPFAM" id="SSF103473">
    <property type="entry name" value="MFS general substrate transporter"/>
    <property type="match status" value="1"/>
</dbReference>
<dbReference type="PANTHER" id="PTHR23513:SF6">
    <property type="entry name" value="MAJOR FACILITATOR SUPERFAMILY ASSOCIATED DOMAIN-CONTAINING PROTEIN"/>
    <property type="match status" value="1"/>
</dbReference>
<feature type="transmembrane region" description="Helical" evidence="6">
    <location>
        <begin position="161"/>
        <end position="181"/>
    </location>
</feature>
<evidence type="ECO:0000256" key="2">
    <source>
        <dbReference type="ARBA" id="ARBA00022475"/>
    </source>
</evidence>
<feature type="transmembrane region" description="Helical" evidence="6">
    <location>
        <begin position="65"/>
        <end position="86"/>
    </location>
</feature>
<evidence type="ECO:0000256" key="3">
    <source>
        <dbReference type="ARBA" id="ARBA00022692"/>
    </source>
</evidence>
<sequence>MPVSGLSLLSRLLPASVPVDSLWRDRDFMRLFLATFLTVLGTAVSQMALPLTAVQHLHASATEMGILAACQLLPFVTVGLPAGVWIDRSAKRRLAVMFDLFSAVGLALVPLGAWFGFLSMPLLSVVGFMVSTTEAIGGSALQVFVTQLVGRERLVMANSRLAVASSVAFVIGPALAALLVAMLGAPMAVSLDALSFVCSAALVGSIAHREVLAPATGDSLLAQMREGLMLVWHNRVLRALVGVVAVWIILNDAFKALYVLHVTRNLGLGAGDVALINTLGALGGLAGAPLAHWLEQRRGIRDALVLGVLVAALGYLAFAMPQADWRWSNLAAGAALFVVDCGAAIYVINYLSLRQAVTPDALLGRMVTSMRFVTILPGPLGTIALGMTADAQGVRATLWMLGAGCMAMGLAAWWGLPRGMGRSASAKAANQGVAAGGD</sequence>
<feature type="transmembrane region" description="Helical" evidence="6">
    <location>
        <begin position="31"/>
        <end position="53"/>
    </location>
</feature>
<comment type="subcellular location">
    <subcellularLocation>
        <location evidence="1">Cell membrane</location>
        <topology evidence="1">Multi-pass membrane protein</topology>
    </subcellularLocation>
</comment>
<feature type="transmembrane region" description="Helical" evidence="6">
    <location>
        <begin position="228"/>
        <end position="250"/>
    </location>
</feature>
<feature type="transmembrane region" description="Helical" evidence="6">
    <location>
        <begin position="123"/>
        <end position="149"/>
    </location>
</feature>
<name>A0ABP9Q8I6_9RHOO</name>
<feature type="transmembrane region" description="Helical" evidence="6">
    <location>
        <begin position="397"/>
        <end position="416"/>
    </location>
</feature>
<protein>
    <submittedName>
        <fullName evidence="7">MFS transporter</fullName>
    </submittedName>
</protein>
<feature type="transmembrane region" description="Helical" evidence="6">
    <location>
        <begin position="98"/>
        <end position="117"/>
    </location>
</feature>
<dbReference type="Proteomes" id="UP001500547">
    <property type="component" value="Unassembled WGS sequence"/>
</dbReference>
<keyword evidence="3 6" id="KW-0812">Transmembrane</keyword>
<keyword evidence="5 6" id="KW-0472">Membrane</keyword>
<evidence type="ECO:0000256" key="5">
    <source>
        <dbReference type="ARBA" id="ARBA00023136"/>
    </source>
</evidence>
<accession>A0ABP9Q8I6</accession>
<dbReference type="EMBL" id="BAABLD010000001">
    <property type="protein sequence ID" value="GAA5157299.1"/>
    <property type="molecule type" value="Genomic_DNA"/>
</dbReference>
<reference evidence="8" key="1">
    <citation type="journal article" date="2019" name="Int. J. Syst. Evol. Microbiol.">
        <title>The Global Catalogue of Microorganisms (GCM) 10K type strain sequencing project: providing services to taxonomists for standard genome sequencing and annotation.</title>
        <authorList>
            <consortium name="The Broad Institute Genomics Platform"/>
            <consortium name="The Broad Institute Genome Sequencing Center for Infectious Disease"/>
            <person name="Wu L."/>
            <person name="Ma J."/>
        </authorList>
    </citation>
    <scope>NUCLEOTIDE SEQUENCE [LARGE SCALE GENOMIC DNA]</scope>
    <source>
        <strain evidence="8">JCM 18715</strain>
    </source>
</reference>
<dbReference type="Gene3D" id="1.20.1250.20">
    <property type="entry name" value="MFS general substrate transporter like domains"/>
    <property type="match status" value="1"/>
</dbReference>
<keyword evidence="4 6" id="KW-1133">Transmembrane helix</keyword>
<keyword evidence="2" id="KW-1003">Cell membrane</keyword>
<feature type="transmembrane region" description="Helical" evidence="6">
    <location>
        <begin position="303"/>
        <end position="321"/>
    </location>
</feature>
<keyword evidence="8" id="KW-1185">Reference proteome</keyword>
<feature type="transmembrane region" description="Helical" evidence="6">
    <location>
        <begin position="327"/>
        <end position="351"/>
    </location>
</feature>
<comment type="caution">
    <text evidence="7">The sequence shown here is derived from an EMBL/GenBank/DDBJ whole genome shotgun (WGS) entry which is preliminary data.</text>
</comment>
<evidence type="ECO:0000256" key="1">
    <source>
        <dbReference type="ARBA" id="ARBA00004651"/>
    </source>
</evidence>